<sequence length="187" mass="21236">MDNKPLVLITGGARSGKSTFAEEILKELEGKVLYIATAEAYDDEMRDRIKKHRERRATNWITHEGYEKLYDVIGAYQNQVDAILLDCITLLITNLMLKQELNWECITPEEISSIEASVFEEIVRLVNVCKKAPVKTVLVTNEVGLGIVPHNKLARAFRDIAGRINQYLAKEGNEVYFVVSGIPWKLK</sequence>
<evidence type="ECO:0000256" key="11">
    <source>
        <dbReference type="ARBA" id="ARBA00022679"/>
    </source>
</evidence>
<dbReference type="GO" id="GO:0008820">
    <property type="term" value="F:cobinamide phosphate guanylyltransferase activity"/>
    <property type="evidence" value="ECO:0007669"/>
    <property type="project" value="UniProtKB-EC"/>
</dbReference>
<evidence type="ECO:0000256" key="13">
    <source>
        <dbReference type="ARBA" id="ARBA00022777"/>
    </source>
</evidence>
<dbReference type="GO" id="GO:0005524">
    <property type="term" value="F:ATP binding"/>
    <property type="evidence" value="ECO:0007669"/>
    <property type="project" value="UniProtKB-KW"/>
</dbReference>
<dbReference type="InterPro" id="IPR003203">
    <property type="entry name" value="CobU/CobP"/>
</dbReference>
<evidence type="ECO:0000313" key="21">
    <source>
        <dbReference type="EMBL" id="KAB3532893.1"/>
    </source>
</evidence>
<dbReference type="EC" id="2.7.7.62" evidence="9"/>
<evidence type="ECO:0000256" key="9">
    <source>
        <dbReference type="ARBA" id="ARBA00012523"/>
    </source>
</evidence>
<feature type="binding site" evidence="19">
    <location>
        <begin position="36"/>
        <end position="38"/>
    </location>
    <ligand>
        <name>GTP</name>
        <dbReference type="ChEBI" id="CHEBI:37565"/>
    </ligand>
</feature>
<organism evidence="21 22">
    <name type="scientific">Alkaliphilus pronyensis</name>
    <dbReference type="NCBI Taxonomy" id="1482732"/>
    <lineage>
        <taxon>Bacteria</taxon>
        <taxon>Bacillati</taxon>
        <taxon>Bacillota</taxon>
        <taxon>Clostridia</taxon>
        <taxon>Peptostreptococcales</taxon>
        <taxon>Natronincolaceae</taxon>
        <taxon>Alkaliphilus</taxon>
    </lineage>
</organism>
<name>A0A6I0F6J1_9FIRM</name>
<reference evidence="21 22" key="1">
    <citation type="submission" date="2019-10" db="EMBL/GenBank/DDBJ databases">
        <title>Alkaliphilus serpentinus sp. nov. and Alkaliphilus pronyensis sp. nov., two novel anaerobic alkaliphilic species isolated from the serpentinized-hosted hydrothermal field of the Prony Bay (New Caledonia).</title>
        <authorList>
            <person name="Postec A."/>
        </authorList>
    </citation>
    <scope>NUCLEOTIDE SEQUENCE [LARGE SCALE GENOMIC DNA]</scope>
    <source>
        <strain evidence="21 22">LacV</strain>
    </source>
</reference>
<dbReference type="InterPro" id="IPR003593">
    <property type="entry name" value="AAA+_ATPase"/>
</dbReference>
<comment type="catalytic activity">
    <reaction evidence="2">
        <text>adenosylcob(III)inamide phosphate + GTP + H(+) = adenosylcob(III)inamide-GDP + diphosphate</text>
        <dbReference type="Rhea" id="RHEA:22712"/>
        <dbReference type="ChEBI" id="CHEBI:15378"/>
        <dbReference type="ChEBI" id="CHEBI:33019"/>
        <dbReference type="ChEBI" id="CHEBI:37565"/>
        <dbReference type="ChEBI" id="CHEBI:58502"/>
        <dbReference type="ChEBI" id="CHEBI:60487"/>
        <dbReference type="EC" id="2.7.7.62"/>
    </reaction>
</comment>
<dbReference type="InterPro" id="IPR027417">
    <property type="entry name" value="P-loop_NTPase"/>
</dbReference>
<feature type="binding site" evidence="19">
    <location>
        <begin position="11"/>
        <end position="18"/>
    </location>
    <ligand>
        <name>GTP</name>
        <dbReference type="ChEBI" id="CHEBI:37565"/>
    </ligand>
</feature>
<comment type="catalytic activity">
    <reaction evidence="1">
        <text>adenosylcob(III)inamide + ATP = adenosylcob(III)inamide phosphate + ADP + H(+)</text>
        <dbReference type="Rhea" id="RHEA:15769"/>
        <dbReference type="ChEBI" id="CHEBI:2480"/>
        <dbReference type="ChEBI" id="CHEBI:15378"/>
        <dbReference type="ChEBI" id="CHEBI:30616"/>
        <dbReference type="ChEBI" id="CHEBI:58502"/>
        <dbReference type="ChEBI" id="CHEBI:456216"/>
        <dbReference type="EC" id="2.7.1.156"/>
    </reaction>
</comment>
<dbReference type="PIRSF" id="PIRSF006135">
    <property type="entry name" value="CobU"/>
    <property type="match status" value="1"/>
</dbReference>
<evidence type="ECO:0000256" key="1">
    <source>
        <dbReference type="ARBA" id="ARBA00000312"/>
    </source>
</evidence>
<comment type="similarity">
    <text evidence="7">Belongs to the CobU/CobP family.</text>
</comment>
<feature type="binding site" evidence="19">
    <location>
        <position position="64"/>
    </location>
    <ligand>
        <name>GTP</name>
        <dbReference type="ChEBI" id="CHEBI:37565"/>
    </ligand>
</feature>
<keyword evidence="13 21" id="KW-0418">Kinase</keyword>
<dbReference type="UniPathway" id="UPA00148">
    <property type="reaction ID" value="UER00236"/>
</dbReference>
<dbReference type="GO" id="GO:0009236">
    <property type="term" value="P:cobalamin biosynthetic process"/>
    <property type="evidence" value="ECO:0007669"/>
    <property type="project" value="UniProtKB-UniPathway"/>
</dbReference>
<dbReference type="OrthoDB" id="9799422at2"/>
<dbReference type="Proteomes" id="UP000432715">
    <property type="component" value="Unassembled WGS sequence"/>
</dbReference>
<evidence type="ECO:0000256" key="7">
    <source>
        <dbReference type="ARBA" id="ARBA00007490"/>
    </source>
</evidence>
<feature type="domain" description="AAA+ ATPase" evidence="20">
    <location>
        <begin position="3"/>
        <end position="171"/>
    </location>
</feature>
<evidence type="ECO:0000256" key="15">
    <source>
        <dbReference type="ARBA" id="ARBA00023134"/>
    </source>
</evidence>
<dbReference type="EC" id="2.7.1.156" evidence="8"/>
<dbReference type="CDD" id="cd00544">
    <property type="entry name" value="CobU"/>
    <property type="match status" value="1"/>
</dbReference>
<feature type="binding site" evidence="19">
    <location>
        <begin position="53"/>
        <end position="56"/>
    </location>
    <ligand>
        <name>GTP</name>
        <dbReference type="ChEBI" id="CHEBI:37565"/>
    </ligand>
</feature>
<dbReference type="GO" id="GO:0005525">
    <property type="term" value="F:GTP binding"/>
    <property type="evidence" value="ECO:0007669"/>
    <property type="project" value="UniProtKB-KW"/>
</dbReference>
<feature type="binding site" evidence="19">
    <location>
        <position position="86"/>
    </location>
    <ligand>
        <name>GTP</name>
        <dbReference type="ChEBI" id="CHEBI:37565"/>
    </ligand>
</feature>
<keyword evidence="11 21" id="KW-0808">Transferase</keyword>
<evidence type="ECO:0000256" key="6">
    <source>
        <dbReference type="ARBA" id="ARBA00005159"/>
    </source>
</evidence>
<protein>
    <recommendedName>
        <fullName evidence="16">Adenosylcobinamide kinase</fullName>
        <ecNumber evidence="8">2.7.1.156</ecNumber>
        <ecNumber evidence="9">2.7.7.62</ecNumber>
    </recommendedName>
    <alternativeName>
        <fullName evidence="17">Adenosylcobinamide-phosphate guanylyltransferase</fullName>
    </alternativeName>
</protein>
<dbReference type="Pfam" id="PF02283">
    <property type="entry name" value="CobU"/>
    <property type="match status" value="1"/>
</dbReference>
<comment type="catalytic activity">
    <reaction evidence="3">
        <text>adenosylcob(III)inamide + GTP = adenosylcob(III)inamide phosphate + GDP + H(+)</text>
        <dbReference type="Rhea" id="RHEA:15765"/>
        <dbReference type="ChEBI" id="CHEBI:2480"/>
        <dbReference type="ChEBI" id="CHEBI:15378"/>
        <dbReference type="ChEBI" id="CHEBI:37565"/>
        <dbReference type="ChEBI" id="CHEBI:58189"/>
        <dbReference type="ChEBI" id="CHEBI:58502"/>
        <dbReference type="EC" id="2.7.1.156"/>
    </reaction>
</comment>
<proteinExistence type="inferred from homology"/>
<feature type="active site" description="GMP-histidine intermediate" evidence="18">
    <location>
        <position position="52"/>
    </location>
</feature>
<keyword evidence="21" id="KW-0548">Nucleotidyltransferase</keyword>
<comment type="function">
    <text evidence="4">Catalyzes ATP-dependent phosphorylation of adenosylcobinamide and addition of GMP to adenosylcobinamide phosphate.</text>
</comment>
<dbReference type="NCBIfam" id="NF004469">
    <property type="entry name" value="PRK05800.1"/>
    <property type="match status" value="1"/>
</dbReference>
<evidence type="ECO:0000256" key="3">
    <source>
        <dbReference type="ARBA" id="ARBA00001522"/>
    </source>
</evidence>
<dbReference type="Gene3D" id="3.40.50.300">
    <property type="entry name" value="P-loop containing nucleotide triphosphate hydrolases"/>
    <property type="match status" value="1"/>
</dbReference>
<dbReference type="GO" id="GO:0043752">
    <property type="term" value="F:adenosylcobinamide kinase activity"/>
    <property type="evidence" value="ECO:0007669"/>
    <property type="project" value="UniProtKB-EC"/>
</dbReference>
<dbReference type="SMART" id="SM00382">
    <property type="entry name" value="AAA"/>
    <property type="match status" value="1"/>
</dbReference>
<evidence type="ECO:0000256" key="18">
    <source>
        <dbReference type="PIRSR" id="PIRSR006135-1"/>
    </source>
</evidence>
<evidence type="ECO:0000256" key="16">
    <source>
        <dbReference type="ARBA" id="ARBA00029570"/>
    </source>
</evidence>
<dbReference type="SUPFAM" id="SSF52540">
    <property type="entry name" value="P-loop containing nucleoside triphosphate hydrolases"/>
    <property type="match status" value="1"/>
</dbReference>
<keyword evidence="15 19" id="KW-0342">GTP-binding</keyword>
<evidence type="ECO:0000256" key="17">
    <source>
        <dbReference type="ARBA" id="ARBA00030571"/>
    </source>
</evidence>
<evidence type="ECO:0000256" key="4">
    <source>
        <dbReference type="ARBA" id="ARBA00003889"/>
    </source>
</evidence>
<accession>A0A6I0F6J1</accession>
<keyword evidence="14" id="KW-0067">ATP-binding</keyword>
<evidence type="ECO:0000256" key="5">
    <source>
        <dbReference type="ARBA" id="ARBA00004692"/>
    </source>
</evidence>
<evidence type="ECO:0000256" key="14">
    <source>
        <dbReference type="ARBA" id="ARBA00022840"/>
    </source>
</evidence>
<dbReference type="RefSeq" id="WP_151861688.1">
    <property type="nucleotide sequence ID" value="NZ_WBZC01000044.1"/>
</dbReference>
<dbReference type="PANTHER" id="PTHR34848:SF1">
    <property type="entry name" value="BIFUNCTIONAL ADENOSYLCOBALAMIN BIOSYNTHESIS PROTEIN COBU"/>
    <property type="match status" value="1"/>
</dbReference>
<evidence type="ECO:0000256" key="12">
    <source>
        <dbReference type="ARBA" id="ARBA00022741"/>
    </source>
</evidence>
<evidence type="ECO:0000256" key="8">
    <source>
        <dbReference type="ARBA" id="ARBA00012016"/>
    </source>
</evidence>
<evidence type="ECO:0000256" key="10">
    <source>
        <dbReference type="ARBA" id="ARBA00022573"/>
    </source>
</evidence>
<dbReference type="EMBL" id="WBZC01000044">
    <property type="protein sequence ID" value="KAB3532893.1"/>
    <property type="molecule type" value="Genomic_DNA"/>
</dbReference>
<dbReference type="AlphaFoldDB" id="A0A6I0F6J1"/>
<evidence type="ECO:0000256" key="19">
    <source>
        <dbReference type="PIRSR" id="PIRSR006135-2"/>
    </source>
</evidence>
<dbReference type="PANTHER" id="PTHR34848">
    <property type="match status" value="1"/>
</dbReference>
<keyword evidence="12 19" id="KW-0547">Nucleotide-binding</keyword>
<evidence type="ECO:0000313" key="22">
    <source>
        <dbReference type="Proteomes" id="UP000432715"/>
    </source>
</evidence>
<gene>
    <name evidence="21" type="primary">cobU</name>
    <name evidence="21" type="ORF">F8154_11120</name>
</gene>
<keyword evidence="10" id="KW-0169">Cobalamin biosynthesis</keyword>
<evidence type="ECO:0000259" key="20">
    <source>
        <dbReference type="SMART" id="SM00382"/>
    </source>
</evidence>
<evidence type="ECO:0000256" key="2">
    <source>
        <dbReference type="ARBA" id="ARBA00000711"/>
    </source>
</evidence>
<comment type="caution">
    <text evidence="21">The sequence shown here is derived from an EMBL/GenBank/DDBJ whole genome shotgun (WGS) entry which is preliminary data.</text>
</comment>
<comment type="pathway">
    <text evidence="5">Cofactor biosynthesis; adenosylcobalamin biosynthesis; adenosylcobalamin from cob(II)yrinate a,c-diamide: step 6/7.</text>
</comment>
<comment type="pathway">
    <text evidence="6">Cofactor biosynthesis; adenosylcobalamin biosynthesis; adenosylcobalamin from cob(II)yrinate a,c-diamide: step 5/7.</text>
</comment>
<keyword evidence="22" id="KW-1185">Reference proteome</keyword>